<name>K4KIK3_SIMAS</name>
<reference evidence="1 2" key="1">
    <citation type="journal article" date="2013" name="Genome Announc.">
        <title>Complete genome sequence of Simiduia agarivorans SA1(T), a marine bacterium able to degrade a variety of polysaccharides.</title>
        <authorList>
            <person name="Lin S.Y."/>
            <person name="Shieh W.Y."/>
            <person name="Chen J.S."/>
            <person name="Tang S.L."/>
        </authorList>
    </citation>
    <scope>NUCLEOTIDE SEQUENCE [LARGE SCALE GENOMIC DNA]</scope>
    <source>
        <strain evidence="2">DSM 21679 / JCM 13881 / BCRC 17597 / SA1</strain>
    </source>
</reference>
<evidence type="ECO:0008006" key="3">
    <source>
        <dbReference type="Google" id="ProtNLM"/>
    </source>
</evidence>
<dbReference type="EMBL" id="CP003746">
    <property type="protein sequence ID" value="AFU98030.1"/>
    <property type="molecule type" value="Genomic_DNA"/>
</dbReference>
<dbReference type="Proteomes" id="UP000000466">
    <property type="component" value="Chromosome"/>
</dbReference>
<dbReference type="HOGENOM" id="CLU_1239284_0_0_6"/>
<dbReference type="GO" id="GO:0006284">
    <property type="term" value="P:base-excision repair"/>
    <property type="evidence" value="ECO:0007669"/>
    <property type="project" value="InterPro"/>
</dbReference>
<evidence type="ECO:0000313" key="1">
    <source>
        <dbReference type="EMBL" id="AFU98030.1"/>
    </source>
</evidence>
<dbReference type="Pfam" id="PF03352">
    <property type="entry name" value="Adenine_glyco"/>
    <property type="match status" value="1"/>
</dbReference>
<dbReference type="OrthoDB" id="9795156at2"/>
<dbReference type="InterPro" id="IPR011257">
    <property type="entry name" value="DNA_glycosylase"/>
</dbReference>
<dbReference type="PANTHER" id="PTHR30037:SF3">
    <property type="entry name" value="BLR0857 PROTEIN"/>
    <property type="match status" value="1"/>
</dbReference>
<evidence type="ECO:0000313" key="2">
    <source>
        <dbReference type="Proteomes" id="UP000000466"/>
    </source>
</evidence>
<dbReference type="KEGG" id="saga:M5M_04115"/>
<dbReference type="STRING" id="1117647.M5M_04115"/>
<dbReference type="InterPro" id="IPR005019">
    <property type="entry name" value="Adenine_glyco"/>
</dbReference>
<protein>
    <recommendedName>
        <fullName evidence="3">3-methyladenine DNA glycosylase</fullName>
    </recommendedName>
</protein>
<keyword evidence="2" id="KW-1185">Reference proteome</keyword>
<proteinExistence type="predicted"/>
<dbReference type="SUPFAM" id="SSF48150">
    <property type="entry name" value="DNA-glycosylase"/>
    <property type="match status" value="1"/>
</dbReference>
<dbReference type="eggNOG" id="COG2818">
    <property type="taxonomic scope" value="Bacteria"/>
</dbReference>
<sequence>MRSFGEIMAIAELHKGGASAVDALLPEVKTEAALKAVSDDRYLSEMSRRIFRAGLKHSVVDARWPAFEKAFWHFDPAKLELLSDEQLERLAADKTIIRHLGKIRAVRTNAMIVRQISREAGSVGGFLAEWPTDNIVGLWGYLKKHGAQLGGDSAARFLRMVGKDTFILTNDVVAALVYDQVVDKKPSSQKALAQVQEVFNTWQQETGLPLAHLSRILSMTVFS</sequence>
<dbReference type="AlphaFoldDB" id="K4KIK3"/>
<accession>K4KIK3</accession>
<organism evidence="1 2">
    <name type="scientific">Simiduia agarivorans (strain DSM 21679 / JCM 13881 / BCRC 17597 / SA1)</name>
    <dbReference type="NCBI Taxonomy" id="1117647"/>
    <lineage>
        <taxon>Bacteria</taxon>
        <taxon>Pseudomonadati</taxon>
        <taxon>Pseudomonadota</taxon>
        <taxon>Gammaproteobacteria</taxon>
        <taxon>Cellvibrionales</taxon>
        <taxon>Cellvibrionaceae</taxon>
        <taxon>Simiduia</taxon>
    </lineage>
</organism>
<dbReference type="PANTHER" id="PTHR30037">
    <property type="entry name" value="DNA-3-METHYLADENINE GLYCOSYLASE 1"/>
    <property type="match status" value="1"/>
</dbReference>
<dbReference type="Gene3D" id="1.10.340.30">
    <property type="entry name" value="Hypothetical protein, domain 2"/>
    <property type="match status" value="1"/>
</dbReference>
<dbReference type="RefSeq" id="WP_015046203.1">
    <property type="nucleotide sequence ID" value="NC_018868.3"/>
</dbReference>
<gene>
    <name evidence="1" type="ordered locus">M5M_04115</name>
</gene>
<dbReference type="InterPro" id="IPR052891">
    <property type="entry name" value="DNA-3mA_glycosylase"/>
</dbReference>
<dbReference type="GO" id="GO:0008725">
    <property type="term" value="F:DNA-3-methyladenine glycosylase activity"/>
    <property type="evidence" value="ECO:0007669"/>
    <property type="project" value="InterPro"/>
</dbReference>